<dbReference type="EMBL" id="JAAGOX010000021">
    <property type="protein sequence ID" value="NDW45778.1"/>
    <property type="molecule type" value="Genomic_DNA"/>
</dbReference>
<dbReference type="AlphaFoldDB" id="A0A6B2NQV5"/>
<sequence>MQRNGDGYLLSAGAEQDLVRGVEQFDFADRSLTTEQIGAVADSGGGLTGTEYDDVLTGTTCNDLLYGFEGNDRLLGAGGADTLDGGIGADTLNGGDGDDVIIGGPGEGDLRDVIYAGEGNDSIDAGAGNDLVYGQGGNDTIAGGFGVDEIQGQDGDDVITGSAFSDLVFGGAGDDFVNGGFGHDRINGGTGADKFFHVGASGHGSDWVQDYSAAEGDVLLFGIGSAIRDQFQVNFNHTQNAAGERAGDDAVQEAFVIYRPTGQIMWALVDGEGQSSINLQIGSEVIDLLV</sequence>
<evidence type="ECO:0000256" key="1">
    <source>
        <dbReference type="ARBA" id="ARBA00004613"/>
    </source>
</evidence>
<dbReference type="PRINTS" id="PR00313">
    <property type="entry name" value="CABNDNGRPT"/>
</dbReference>
<dbReference type="PANTHER" id="PTHR38340:SF1">
    <property type="entry name" value="S-LAYER PROTEIN"/>
    <property type="match status" value="1"/>
</dbReference>
<dbReference type="InterPro" id="IPR001343">
    <property type="entry name" value="Hemolysn_Ca-bd"/>
</dbReference>
<proteinExistence type="predicted"/>
<dbReference type="PROSITE" id="PS00330">
    <property type="entry name" value="HEMOLYSIN_CALCIUM"/>
    <property type="match status" value="2"/>
</dbReference>
<reference evidence="3" key="1">
    <citation type="submission" date="2020-02" db="EMBL/GenBank/DDBJ databases">
        <title>Delineation of the pyrene-degrading pathway in Roseobacter clade bacteria by genomic analysis.</title>
        <authorList>
            <person name="Zhou H."/>
            <person name="Wang H."/>
        </authorList>
    </citation>
    <scope>NUCLEOTIDE SEQUENCE</scope>
    <source>
        <strain evidence="3">PrR005</strain>
    </source>
</reference>
<dbReference type="GO" id="GO:0005576">
    <property type="term" value="C:extracellular region"/>
    <property type="evidence" value="ECO:0007669"/>
    <property type="project" value="UniProtKB-SubCell"/>
</dbReference>
<name>A0A6B2NQV5_9RHOB</name>
<dbReference type="PANTHER" id="PTHR38340">
    <property type="entry name" value="S-LAYER PROTEIN"/>
    <property type="match status" value="1"/>
</dbReference>
<dbReference type="SUPFAM" id="SSF51120">
    <property type="entry name" value="beta-Roll"/>
    <property type="match status" value="2"/>
</dbReference>
<comment type="subcellular location">
    <subcellularLocation>
        <location evidence="1">Secreted</location>
    </subcellularLocation>
</comment>
<gene>
    <name evidence="3" type="ORF">G0P99_12490</name>
</gene>
<dbReference type="Pfam" id="PF00353">
    <property type="entry name" value="HemolysinCabind"/>
    <property type="match status" value="3"/>
</dbReference>
<organism evidence="3">
    <name type="scientific">Ruegeria sp. PrR005</name>
    <dbReference type="NCBI Taxonomy" id="2706882"/>
    <lineage>
        <taxon>Bacteria</taxon>
        <taxon>Pseudomonadati</taxon>
        <taxon>Pseudomonadota</taxon>
        <taxon>Alphaproteobacteria</taxon>
        <taxon>Rhodobacterales</taxon>
        <taxon>Roseobacteraceae</taxon>
        <taxon>Ruegeria</taxon>
    </lineage>
</organism>
<dbReference type="InterPro" id="IPR050557">
    <property type="entry name" value="RTX_toxin/Mannuronan_C5-epim"/>
</dbReference>
<dbReference type="InterPro" id="IPR018511">
    <property type="entry name" value="Hemolysin-typ_Ca-bd_CS"/>
</dbReference>
<dbReference type="GO" id="GO:0005509">
    <property type="term" value="F:calcium ion binding"/>
    <property type="evidence" value="ECO:0007669"/>
    <property type="project" value="InterPro"/>
</dbReference>
<protein>
    <submittedName>
        <fullName evidence="3">Calcium-binding protein</fullName>
    </submittedName>
</protein>
<comment type="caution">
    <text evidence="3">The sequence shown here is derived from an EMBL/GenBank/DDBJ whole genome shotgun (WGS) entry which is preliminary data.</text>
</comment>
<dbReference type="Gene3D" id="2.150.10.10">
    <property type="entry name" value="Serralysin-like metalloprotease, C-terminal"/>
    <property type="match status" value="3"/>
</dbReference>
<evidence type="ECO:0000256" key="2">
    <source>
        <dbReference type="ARBA" id="ARBA00022525"/>
    </source>
</evidence>
<keyword evidence="2" id="KW-0964">Secreted</keyword>
<evidence type="ECO:0000313" key="3">
    <source>
        <dbReference type="EMBL" id="NDW45778.1"/>
    </source>
</evidence>
<dbReference type="InterPro" id="IPR011049">
    <property type="entry name" value="Serralysin-like_metalloprot_C"/>
</dbReference>
<accession>A0A6B2NQV5</accession>